<feature type="compositionally biased region" description="Basic residues" evidence="1">
    <location>
        <begin position="383"/>
        <end position="396"/>
    </location>
</feature>
<protein>
    <submittedName>
        <fullName evidence="2">Uncharacterized protein</fullName>
    </submittedName>
</protein>
<feature type="region of interest" description="Disordered" evidence="1">
    <location>
        <begin position="348"/>
        <end position="396"/>
    </location>
</feature>
<organism evidence="2 3">
    <name type="scientific">Rhododendron griersonianum</name>
    <dbReference type="NCBI Taxonomy" id="479676"/>
    <lineage>
        <taxon>Eukaryota</taxon>
        <taxon>Viridiplantae</taxon>
        <taxon>Streptophyta</taxon>
        <taxon>Embryophyta</taxon>
        <taxon>Tracheophyta</taxon>
        <taxon>Spermatophyta</taxon>
        <taxon>Magnoliopsida</taxon>
        <taxon>eudicotyledons</taxon>
        <taxon>Gunneridae</taxon>
        <taxon>Pentapetalae</taxon>
        <taxon>asterids</taxon>
        <taxon>Ericales</taxon>
        <taxon>Ericaceae</taxon>
        <taxon>Ericoideae</taxon>
        <taxon>Rhodoreae</taxon>
        <taxon>Rhododendron</taxon>
    </lineage>
</organism>
<evidence type="ECO:0000313" key="2">
    <source>
        <dbReference type="EMBL" id="KAG5523995.1"/>
    </source>
</evidence>
<feature type="region of interest" description="Disordered" evidence="1">
    <location>
        <begin position="204"/>
        <end position="240"/>
    </location>
</feature>
<dbReference type="Proteomes" id="UP000823749">
    <property type="component" value="Chromosome 11"/>
</dbReference>
<keyword evidence="3" id="KW-1185">Reference proteome</keyword>
<comment type="caution">
    <text evidence="2">The sequence shown here is derived from an EMBL/GenBank/DDBJ whole genome shotgun (WGS) entry which is preliminary data.</text>
</comment>
<reference evidence="2" key="1">
    <citation type="submission" date="2020-08" db="EMBL/GenBank/DDBJ databases">
        <title>Plant Genome Project.</title>
        <authorList>
            <person name="Zhang R.-G."/>
        </authorList>
    </citation>
    <scope>NUCLEOTIDE SEQUENCE</scope>
    <source>
        <strain evidence="2">WSP0</strain>
        <tissue evidence="2">Leaf</tissue>
    </source>
</reference>
<dbReference type="AlphaFoldDB" id="A0AAV6IBI7"/>
<sequence length="396" mass="41570">MDLMSEFPTLSYVVQSGNPSSRNLISCVGHEPERTGPRSPTATSVVNLIDELEQITVASVTHLAFDETDDPATRQIKSLSAEILVLKQQLCSKDEVIHSMENHQSKATEQPKWSSVVAQSSSGGSPMTLSYFPHVVTAEKPVVYLPPSVEAKGCQQWADCVVFGHSDARCSKKAAEVVINSTPVVVEPSGPEVGSTGDVAMVVPGDGSSKSPPHSTGIPCSPQPATTANPSRVGRPNVLGSPFRSSSIPRLAKPVSHPKVLPCTPQFVGNQNFARLQICDDAAIERVVNQYSRGPDLVVDTNPGTLTLVDSFFPSDNDLGDIGFITSPSASNRFSPLSGKVVDATGATSSSVAPDVDDSMPGRVDDVLPLNGKAVAPPLPKGGRGKAKGKGGNKKS</sequence>
<evidence type="ECO:0000256" key="1">
    <source>
        <dbReference type="SAM" id="MobiDB-lite"/>
    </source>
</evidence>
<evidence type="ECO:0000313" key="3">
    <source>
        <dbReference type="Proteomes" id="UP000823749"/>
    </source>
</evidence>
<dbReference type="EMBL" id="JACTNZ010000011">
    <property type="protein sequence ID" value="KAG5523995.1"/>
    <property type="molecule type" value="Genomic_DNA"/>
</dbReference>
<name>A0AAV6IBI7_9ERIC</name>
<gene>
    <name evidence="2" type="ORF">RHGRI_030861</name>
</gene>
<proteinExistence type="predicted"/>
<accession>A0AAV6IBI7</accession>